<accession>A0A7Y7XYW2</accession>
<dbReference type="RefSeq" id="WP_146049235.1">
    <property type="nucleotide sequence ID" value="NZ_JACAOK010000027.1"/>
</dbReference>
<name>A0A7Y7XYW2_9PSED</name>
<evidence type="ECO:0000313" key="1">
    <source>
        <dbReference type="EMBL" id="NWC13943.1"/>
    </source>
</evidence>
<organism evidence="1 2">
    <name type="scientific">Pseudomonas gingeri</name>
    <dbReference type="NCBI Taxonomy" id="117681"/>
    <lineage>
        <taxon>Bacteria</taxon>
        <taxon>Pseudomonadati</taxon>
        <taxon>Pseudomonadota</taxon>
        <taxon>Gammaproteobacteria</taxon>
        <taxon>Pseudomonadales</taxon>
        <taxon>Pseudomonadaceae</taxon>
        <taxon>Pseudomonas</taxon>
    </lineage>
</organism>
<sequence length="94" mass="10214">MFKAAFTYGKGIEVFMGRLRYTEIDTNIEYVWPCSEREARQIDVLTSASNVTINMVDSGGTITFAAGSPVTLVSAKGKSSFADPNDIIAEAKKI</sequence>
<dbReference type="GeneID" id="57658345"/>
<reference evidence="1 2" key="1">
    <citation type="submission" date="2020-04" db="EMBL/GenBank/DDBJ databases">
        <title>Molecular characterization of pseudomonads from Agaricus bisporus reveal novel blotch 2 pathogens in Western Europe.</title>
        <authorList>
            <person name="Taparia T."/>
            <person name="Krijger M."/>
            <person name="Haynes E."/>
            <person name="Elpinstone J.G."/>
            <person name="Noble R."/>
            <person name="Van Der Wolf J."/>
        </authorList>
    </citation>
    <scope>NUCLEOTIDE SEQUENCE [LARGE SCALE GENOMIC DNA]</scope>
    <source>
        <strain evidence="1 2">IPO3738</strain>
    </source>
</reference>
<proteinExistence type="predicted"/>
<comment type="caution">
    <text evidence="1">The sequence shown here is derived from an EMBL/GenBank/DDBJ whole genome shotgun (WGS) entry which is preliminary data.</text>
</comment>
<dbReference type="AlphaFoldDB" id="A0A7Y7XYW2"/>
<protein>
    <submittedName>
        <fullName evidence="1">Uncharacterized protein</fullName>
    </submittedName>
</protein>
<gene>
    <name evidence="1" type="ORF">HX845_09835</name>
</gene>
<evidence type="ECO:0000313" key="2">
    <source>
        <dbReference type="Proteomes" id="UP000517547"/>
    </source>
</evidence>
<dbReference type="EMBL" id="JACAQE010000002">
    <property type="protein sequence ID" value="NWC13943.1"/>
    <property type="molecule type" value="Genomic_DNA"/>
</dbReference>
<dbReference type="Proteomes" id="UP000517547">
    <property type="component" value="Unassembled WGS sequence"/>
</dbReference>